<evidence type="ECO:0000259" key="5">
    <source>
        <dbReference type="Pfam" id="PF14508"/>
    </source>
</evidence>
<dbReference type="Gene3D" id="2.60.40.1180">
    <property type="entry name" value="Golgi alpha-mannosidase II"/>
    <property type="match status" value="1"/>
</dbReference>
<dbReference type="InterPro" id="IPR029483">
    <property type="entry name" value="GH97_C"/>
</dbReference>
<name>A0ABP9VVJ0_9BACT</name>
<proteinExistence type="predicted"/>
<dbReference type="Proteomes" id="UP001416858">
    <property type="component" value="Unassembled WGS sequence"/>
</dbReference>
<keyword evidence="1" id="KW-0378">Hydrolase</keyword>
<dbReference type="Pfam" id="PF14508">
    <property type="entry name" value="GH97_N"/>
    <property type="match status" value="1"/>
</dbReference>
<dbReference type="PANTHER" id="PTHR35803:SF2">
    <property type="entry name" value="RETAINING ALPHA-GALACTOSIDASE"/>
    <property type="match status" value="1"/>
</dbReference>
<dbReference type="InterPro" id="IPR013780">
    <property type="entry name" value="Glyco_hydro_b"/>
</dbReference>
<protein>
    <submittedName>
        <fullName evidence="7">Retaining alpha-galactosidase</fullName>
    </submittedName>
</protein>
<keyword evidence="2" id="KW-0326">Glycosidase</keyword>
<evidence type="ECO:0000259" key="4">
    <source>
        <dbReference type="Pfam" id="PF10566"/>
    </source>
</evidence>
<feature type="domain" description="Glycosyl-hydrolase 97 C-terminal oligomerisation" evidence="6">
    <location>
        <begin position="537"/>
        <end position="651"/>
    </location>
</feature>
<dbReference type="Gene3D" id="3.20.20.70">
    <property type="entry name" value="Aldolase class I"/>
    <property type="match status" value="1"/>
</dbReference>
<feature type="domain" description="Glycosyl-hydrolase 97 catalytic" evidence="4">
    <location>
        <begin position="311"/>
        <end position="448"/>
    </location>
</feature>
<evidence type="ECO:0000256" key="2">
    <source>
        <dbReference type="ARBA" id="ARBA00023295"/>
    </source>
</evidence>
<gene>
    <name evidence="7" type="ORF">Rcae01_03004</name>
</gene>
<dbReference type="Pfam" id="PF10566">
    <property type="entry name" value="Glyco_hydro_97"/>
    <property type="match status" value="1"/>
</dbReference>
<sequence length="656" mass="72774">MKRFALPLIVACFALVDCHADENMTSPNGKVAASVFVTQSGGLRYRVQFKNQQVVEPSVLGITVDGVDLGNGVMVGDPNTSMVDETYDTRGNHTQARNHYKVFKFPVHHKASGRKYSLEFRVYDDGVAYRYVVPAEARPSKTAQHVDGETSSWKMMDGAKVWYFERLAKRWKLKSYAGEWMSTDINQLETATPANVGPIQGTPLVFQLPGNLGYAAVTKAALYNYSGMRLKAVGDRTVVANFTEGDAGFDVHGTIVSPWRVTMLADDLNELVNSDLITNLNPAPDPQLFADTGYILPGRSVWSWETLGLDTPETQRTFIDLAAEMGFEYSMVDDGWKDWDSPWETVRSLCEHGRSQGVGVWLWVHSHEIHDPSNDYRQLRDYFDRVTAVGAVGLKIDFMDSEAKEKIDFEIAVLRNAAQRKLLINFHGCHASTGEERTYPNELTREGIRGIEVNKHKEGPLPASHNAALPFTRFVVGHADYTPILYTSPGPTTWTHQLATLVAFVSPLQVYAEHPDAMMKAPILKRAFPVMQSIPTVWDQTIVLPDSRIGDVAAIARRSGDDWFVGVLNGAGARDYALDFGFLPSGTYEAVIVSDDLDAELVELASVGVNIKAKRKQWTTAVPFKVDRSSVDRSQKFKVPLAKGGGLVVQLIKQPN</sequence>
<comment type="caution">
    <text evidence="7">The sequence shown here is derived from an EMBL/GenBank/DDBJ whole genome shotgun (WGS) entry which is preliminary data.</text>
</comment>
<evidence type="ECO:0000313" key="8">
    <source>
        <dbReference type="Proteomes" id="UP001416858"/>
    </source>
</evidence>
<dbReference type="InterPro" id="IPR029486">
    <property type="entry name" value="GH97_N"/>
</dbReference>
<dbReference type="InterPro" id="IPR019563">
    <property type="entry name" value="GH97_catalytic"/>
</dbReference>
<dbReference type="SUPFAM" id="SSF51445">
    <property type="entry name" value="(Trans)glycosidases"/>
    <property type="match status" value="1"/>
</dbReference>
<feature type="signal peptide" evidence="3">
    <location>
        <begin position="1"/>
        <end position="20"/>
    </location>
</feature>
<dbReference type="Gene3D" id="2.70.98.10">
    <property type="match status" value="1"/>
</dbReference>
<feature type="chain" id="PRO_5046969934" evidence="3">
    <location>
        <begin position="21"/>
        <end position="656"/>
    </location>
</feature>
<evidence type="ECO:0000259" key="6">
    <source>
        <dbReference type="Pfam" id="PF14509"/>
    </source>
</evidence>
<dbReference type="InterPro" id="IPR013785">
    <property type="entry name" value="Aldolase_TIM"/>
</dbReference>
<dbReference type="RefSeq" id="WP_345684397.1">
    <property type="nucleotide sequence ID" value="NZ_BAABRO010000005.1"/>
</dbReference>
<keyword evidence="8" id="KW-1185">Reference proteome</keyword>
<organism evidence="7 8">
    <name type="scientific">Novipirellula caenicola</name>
    <dbReference type="NCBI Taxonomy" id="1536901"/>
    <lineage>
        <taxon>Bacteria</taxon>
        <taxon>Pseudomonadati</taxon>
        <taxon>Planctomycetota</taxon>
        <taxon>Planctomycetia</taxon>
        <taxon>Pirellulales</taxon>
        <taxon>Pirellulaceae</taxon>
        <taxon>Novipirellula</taxon>
    </lineage>
</organism>
<dbReference type="PANTHER" id="PTHR35803">
    <property type="entry name" value="GLUCAN 1,4-ALPHA-GLUCOSIDASE SUSB-RELATED"/>
    <property type="match status" value="1"/>
</dbReference>
<dbReference type="InterPro" id="IPR017853">
    <property type="entry name" value="GH"/>
</dbReference>
<evidence type="ECO:0000313" key="7">
    <source>
        <dbReference type="EMBL" id="GAA5507548.1"/>
    </source>
</evidence>
<evidence type="ECO:0000256" key="1">
    <source>
        <dbReference type="ARBA" id="ARBA00022801"/>
    </source>
</evidence>
<feature type="domain" description="Glycosyl-hydrolase 97 N-terminal" evidence="5">
    <location>
        <begin position="25"/>
        <end position="281"/>
    </location>
</feature>
<dbReference type="EMBL" id="BAABRO010000005">
    <property type="protein sequence ID" value="GAA5507548.1"/>
    <property type="molecule type" value="Genomic_DNA"/>
</dbReference>
<reference evidence="7 8" key="1">
    <citation type="submission" date="2024-02" db="EMBL/GenBank/DDBJ databases">
        <title>Rhodopirellula caenicola NBRC 110016.</title>
        <authorList>
            <person name="Ichikawa N."/>
            <person name="Katano-Makiyama Y."/>
            <person name="Hidaka K."/>
        </authorList>
    </citation>
    <scope>NUCLEOTIDE SEQUENCE [LARGE SCALE GENOMIC DNA]</scope>
    <source>
        <strain evidence="7 8">NBRC 110016</strain>
    </source>
</reference>
<accession>A0ABP9VVJ0</accession>
<dbReference type="InterPro" id="IPR052720">
    <property type="entry name" value="Glycosyl_hydrolase_97"/>
</dbReference>
<dbReference type="Pfam" id="PF14509">
    <property type="entry name" value="GH97_C"/>
    <property type="match status" value="1"/>
</dbReference>
<dbReference type="InterPro" id="IPR014718">
    <property type="entry name" value="GH-type_carb-bd"/>
</dbReference>
<keyword evidence="3" id="KW-0732">Signal</keyword>
<evidence type="ECO:0000256" key="3">
    <source>
        <dbReference type="SAM" id="SignalP"/>
    </source>
</evidence>